<name>A0A497E709_UNCAE</name>
<protein>
    <submittedName>
        <fullName evidence="2">Ligand-binding protein SH3</fullName>
    </submittedName>
</protein>
<dbReference type="EMBL" id="QMPZ01000034">
    <property type="protein sequence ID" value="RLE09680.1"/>
    <property type="molecule type" value="Genomic_DNA"/>
</dbReference>
<dbReference type="Pfam" id="PF06695">
    <property type="entry name" value="Sm_multidrug_ex"/>
    <property type="match status" value="1"/>
</dbReference>
<keyword evidence="1" id="KW-0472">Membrane</keyword>
<reference evidence="2 3" key="1">
    <citation type="submission" date="2018-06" db="EMBL/GenBank/DDBJ databases">
        <title>Extensive metabolic versatility and redundancy in microbially diverse, dynamic hydrothermal sediments.</title>
        <authorList>
            <person name="Dombrowski N."/>
            <person name="Teske A."/>
            <person name="Baker B.J."/>
        </authorList>
    </citation>
    <scope>NUCLEOTIDE SEQUENCE [LARGE SCALE GENOMIC DNA]</scope>
    <source>
        <strain evidence="2">B47_G16</strain>
    </source>
</reference>
<dbReference type="AlphaFoldDB" id="A0A497E709"/>
<feature type="transmembrane region" description="Helical" evidence="1">
    <location>
        <begin position="94"/>
        <end position="120"/>
    </location>
</feature>
<organism evidence="2 3">
    <name type="scientific">Aerophobetes bacterium</name>
    <dbReference type="NCBI Taxonomy" id="2030807"/>
    <lineage>
        <taxon>Bacteria</taxon>
        <taxon>Candidatus Aerophobota</taxon>
    </lineage>
</organism>
<proteinExistence type="predicted"/>
<dbReference type="Proteomes" id="UP000279422">
    <property type="component" value="Unassembled WGS sequence"/>
</dbReference>
<keyword evidence="1" id="KW-1133">Transmembrane helix</keyword>
<evidence type="ECO:0000256" key="1">
    <source>
        <dbReference type="SAM" id="Phobius"/>
    </source>
</evidence>
<dbReference type="PANTHER" id="PTHR36007">
    <property type="entry name" value="TRANSPORT PROTEIN-RELATED"/>
    <property type="match status" value="1"/>
</dbReference>
<comment type="caution">
    <text evidence="2">The sequence shown here is derived from an EMBL/GenBank/DDBJ whole genome shotgun (WGS) entry which is preliminary data.</text>
</comment>
<keyword evidence="1" id="KW-0812">Transmembrane</keyword>
<evidence type="ECO:0000313" key="2">
    <source>
        <dbReference type="EMBL" id="RLE09680.1"/>
    </source>
</evidence>
<accession>A0A497E709</accession>
<gene>
    <name evidence="2" type="ORF">DRJ00_03570</name>
</gene>
<dbReference type="PANTHER" id="PTHR36007:SF2">
    <property type="entry name" value="TRANSPORT PROTEIN-RELATED"/>
    <property type="match status" value="1"/>
</dbReference>
<feature type="transmembrane region" description="Helical" evidence="1">
    <location>
        <begin position="126"/>
        <end position="150"/>
    </location>
</feature>
<dbReference type="InterPro" id="IPR009577">
    <property type="entry name" value="Sm_multidrug_ex"/>
</dbReference>
<feature type="transmembrane region" description="Helical" evidence="1">
    <location>
        <begin position="40"/>
        <end position="58"/>
    </location>
</feature>
<sequence>MNNLSMPEVLTFFMSVLPISEARGAIPFALAQGLSPLRAYLIGVIGNLVPVLPLLVGVKKLFTLSYRYEIGRKIFTWINRLSTKRERIVRRYGFVGLILLVAVPLPVTGAWTGSLVSAFLGLSIKYAFFAIFIGVCISAAIVLMTTLGIIEVLGM</sequence>
<evidence type="ECO:0000313" key="3">
    <source>
        <dbReference type="Proteomes" id="UP000279422"/>
    </source>
</evidence>